<feature type="domain" description="Serine aminopeptidase S33" evidence="2">
    <location>
        <begin position="48"/>
        <end position="228"/>
    </location>
</feature>
<accession>A0ABX9N8W7</accession>
<dbReference type="RefSeq" id="WP_119373259.1">
    <property type="nucleotide sequence ID" value="NZ_CP040792.1"/>
</dbReference>
<evidence type="ECO:0000259" key="2">
    <source>
        <dbReference type="Pfam" id="PF12146"/>
    </source>
</evidence>
<dbReference type="Pfam" id="PF12146">
    <property type="entry name" value="Hydrolase_4"/>
    <property type="match status" value="1"/>
</dbReference>
<keyword evidence="1 3" id="KW-0378">Hydrolase</keyword>
<gene>
    <name evidence="3" type="ORF">DZF98_09870</name>
</gene>
<name>A0ABX9N8W7_9MICO</name>
<dbReference type="InterPro" id="IPR029058">
    <property type="entry name" value="AB_hydrolase_fold"/>
</dbReference>
<sequence>MSSVDASSVSSVLPAIVGVPCFSGAPWDFGPLRALAAYPLRTLALPNDASSVEEAADAVEDLVRDLPRYVLVGDSFGAVVSLALALRRPPGLAGLVLSGGFAADPTPAWKTRAASLAWHVPRGVYEHGVLRFHAAQLASRLDAAAPRPMTRRDYRELFRVHTPAAAYSARVGAVVGFDVRARLHRIAVPTLLLTPEDDRLVGAAAAAALREGLPHAREQVIPGTGHMLRFTHPDEYADAVDAFVRAEVGVGVTAGTA</sequence>
<keyword evidence="4" id="KW-1185">Reference proteome</keyword>
<evidence type="ECO:0000256" key="1">
    <source>
        <dbReference type="ARBA" id="ARBA00022801"/>
    </source>
</evidence>
<dbReference type="Proteomes" id="UP000265355">
    <property type="component" value="Unassembled WGS sequence"/>
</dbReference>
<dbReference type="Gene3D" id="3.40.50.1820">
    <property type="entry name" value="alpha/beta hydrolase"/>
    <property type="match status" value="1"/>
</dbReference>
<reference evidence="3 4" key="1">
    <citation type="submission" date="2018-08" db="EMBL/GenBank/DDBJ databases">
        <title>Genome Sequence of Clavibacter michiganensis Subspecies type strains, and the Atypical Peach-Colored Strains Isolated from Tomato.</title>
        <authorList>
            <person name="Osdaghi E."/>
            <person name="Portier P."/>
            <person name="Briand M."/>
            <person name="Jacques M.-A."/>
        </authorList>
    </citation>
    <scope>NUCLEOTIDE SEQUENCE [LARGE SCALE GENOMIC DNA]</scope>
    <source>
        <strain evidence="3 4">CFBP 8216</strain>
    </source>
</reference>
<evidence type="ECO:0000313" key="4">
    <source>
        <dbReference type="Proteomes" id="UP000265355"/>
    </source>
</evidence>
<dbReference type="PANTHER" id="PTHR43798:SF31">
    <property type="entry name" value="AB HYDROLASE SUPERFAMILY PROTEIN YCLE"/>
    <property type="match status" value="1"/>
</dbReference>
<protein>
    <submittedName>
        <fullName evidence="3">Alpha/beta fold hydrolase</fullName>
    </submittedName>
</protein>
<dbReference type="GO" id="GO:0016787">
    <property type="term" value="F:hydrolase activity"/>
    <property type="evidence" value="ECO:0007669"/>
    <property type="project" value="UniProtKB-KW"/>
</dbReference>
<dbReference type="SUPFAM" id="SSF53474">
    <property type="entry name" value="alpha/beta-Hydrolases"/>
    <property type="match status" value="1"/>
</dbReference>
<evidence type="ECO:0000313" key="3">
    <source>
        <dbReference type="EMBL" id="RII91291.1"/>
    </source>
</evidence>
<dbReference type="EMBL" id="QWEE01000162">
    <property type="protein sequence ID" value="RII91291.1"/>
    <property type="molecule type" value="Genomic_DNA"/>
</dbReference>
<dbReference type="InterPro" id="IPR022742">
    <property type="entry name" value="Hydrolase_4"/>
</dbReference>
<dbReference type="PANTHER" id="PTHR43798">
    <property type="entry name" value="MONOACYLGLYCEROL LIPASE"/>
    <property type="match status" value="1"/>
</dbReference>
<organism evidence="3 4">
    <name type="scientific">Clavibacter californiensis</name>
    <dbReference type="NCBI Taxonomy" id="1401995"/>
    <lineage>
        <taxon>Bacteria</taxon>
        <taxon>Bacillati</taxon>
        <taxon>Actinomycetota</taxon>
        <taxon>Actinomycetes</taxon>
        <taxon>Micrococcales</taxon>
        <taxon>Microbacteriaceae</taxon>
        <taxon>Clavibacter</taxon>
    </lineage>
</organism>
<proteinExistence type="predicted"/>
<comment type="caution">
    <text evidence="3">The sequence shown here is derived from an EMBL/GenBank/DDBJ whole genome shotgun (WGS) entry which is preliminary data.</text>
</comment>
<dbReference type="InterPro" id="IPR050266">
    <property type="entry name" value="AB_hydrolase_sf"/>
</dbReference>